<dbReference type="OrthoDB" id="7790108at2"/>
<dbReference type="CDD" id="cd00093">
    <property type="entry name" value="HTH_XRE"/>
    <property type="match status" value="1"/>
</dbReference>
<dbReference type="SMART" id="SM00530">
    <property type="entry name" value="HTH_XRE"/>
    <property type="match status" value="1"/>
</dbReference>
<gene>
    <name evidence="2" type="ORF">PAM7971_02504</name>
</gene>
<reference evidence="2 3" key="1">
    <citation type="submission" date="2017-03" db="EMBL/GenBank/DDBJ databases">
        <authorList>
            <person name="Afonso C.L."/>
            <person name="Miller P.J."/>
            <person name="Scott M.A."/>
            <person name="Spackman E."/>
            <person name="Goraichik I."/>
            <person name="Dimitrov K.M."/>
            <person name="Suarez D.L."/>
            <person name="Swayne D.E."/>
        </authorList>
    </citation>
    <scope>NUCLEOTIDE SEQUENCE [LARGE SCALE GENOMIC DNA]</scope>
    <source>
        <strain evidence="2 3">CECT 7971</strain>
    </source>
</reference>
<keyword evidence="3" id="KW-1185">Reference proteome</keyword>
<dbReference type="Gene3D" id="1.10.260.40">
    <property type="entry name" value="lambda repressor-like DNA-binding domains"/>
    <property type="match status" value="1"/>
</dbReference>
<evidence type="ECO:0000259" key="1">
    <source>
        <dbReference type="PROSITE" id="PS50943"/>
    </source>
</evidence>
<evidence type="ECO:0000313" key="2">
    <source>
        <dbReference type="EMBL" id="SLN50519.1"/>
    </source>
</evidence>
<dbReference type="InterPro" id="IPR001387">
    <property type="entry name" value="Cro/C1-type_HTH"/>
</dbReference>
<dbReference type="InterPro" id="IPR018653">
    <property type="entry name" value="ScfR_C"/>
</dbReference>
<dbReference type="SUPFAM" id="SSF47413">
    <property type="entry name" value="lambda repressor-like DNA-binding domains"/>
    <property type="match status" value="1"/>
</dbReference>
<dbReference type="Proteomes" id="UP000193307">
    <property type="component" value="Unassembled WGS sequence"/>
</dbReference>
<dbReference type="AlphaFoldDB" id="A0A1Y5T290"/>
<dbReference type="InterPro" id="IPR010982">
    <property type="entry name" value="Lambda_DNA-bd_dom_sf"/>
</dbReference>
<accession>A0A1Y5T290</accession>
<feature type="domain" description="HTH cro/C1-type" evidence="1">
    <location>
        <begin position="11"/>
        <end position="65"/>
    </location>
</feature>
<dbReference type="STRING" id="658057.SAMN04488032_107184"/>
<protein>
    <submittedName>
        <fullName evidence="2">Helix-turn-helix protein</fullName>
    </submittedName>
</protein>
<organism evidence="2 3">
    <name type="scientific">Pacificibacter marinus</name>
    <dbReference type="NCBI Taxonomy" id="658057"/>
    <lineage>
        <taxon>Bacteria</taxon>
        <taxon>Pseudomonadati</taxon>
        <taxon>Pseudomonadota</taxon>
        <taxon>Alphaproteobacteria</taxon>
        <taxon>Rhodobacterales</taxon>
        <taxon>Roseobacteraceae</taxon>
        <taxon>Pacificibacter</taxon>
    </lineage>
</organism>
<name>A0A1Y5T290_9RHOB</name>
<dbReference type="Pfam" id="PF01381">
    <property type="entry name" value="HTH_3"/>
    <property type="match status" value="1"/>
</dbReference>
<dbReference type="EMBL" id="FWFW01000007">
    <property type="protein sequence ID" value="SLN50519.1"/>
    <property type="molecule type" value="Genomic_DNA"/>
</dbReference>
<proteinExistence type="predicted"/>
<evidence type="ECO:0000313" key="3">
    <source>
        <dbReference type="Proteomes" id="UP000193307"/>
    </source>
</evidence>
<dbReference type="PROSITE" id="PS50943">
    <property type="entry name" value="HTH_CROC1"/>
    <property type="match status" value="1"/>
</dbReference>
<dbReference type="Pfam" id="PF09856">
    <property type="entry name" value="ScfRs"/>
    <property type="match status" value="1"/>
</dbReference>
<sequence>MPRSALTGTRIRERRSLEGLKQADLARSVGISPAYLNLIEHNRRRIGGKLLVDLARELNVELAALTEGAHAPLIDALQGAAAESAALNDPIETDRIEEFAGRFPGWAGLVAQQREQITLLERRVEALSDRLAHDPFLSDALHEVLSTVTAIRSTAGILNAGDDIDPDWQVRFHRNMYEDSQRLATGSQALVSYLDTVGKADEAPNAPLDEVESWLASTAYALPENALETPISAGGGIAGDEVTPLDKSAQSDMLTSPAARALAAQWLERARRDAAAMPMGDVEAVLADFGPDPAALAQRTGADLAAAMRRLATLPAAEGRAALGLVTCDGSGTLTFRKPLDGFAPPRFGAACPLWPLYQALLRPLSPVRRVIEHMGQPPRQFLAYAVCQPVVPSGFDAPEVVEATMLFVPIDAVMDAAARSARPSQNVGDIVEVGTNCRVCARVKCPARREPSLLSGDVGSSFLNEVS</sequence>
<dbReference type="RefSeq" id="WP_085849621.1">
    <property type="nucleotide sequence ID" value="NZ_FNZV01000007.1"/>
</dbReference>
<dbReference type="GO" id="GO:0003677">
    <property type="term" value="F:DNA binding"/>
    <property type="evidence" value="ECO:0007669"/>
    <property type="project" value="InterPro"/>
</dbReference>